<evidence type="ECO:0008006" key="4">
    <source>
        <dbReference type="Google" id="ProtNLM"/>
    </source>
</evidence>
<evidence type="ECO:0000313" key="3">
    <source>
        <dbReference type="Proteomes" id="UP000218022"/>
    </source>
</evidence>
<comment type="caution">
    <text evidence="2">The sequence shown here is derived from an EMBL/GenBank/DDBJ whole genome shotgun (WGS) entry which is preliminary data.</text>
</comment>
<accession>A0A2A4F3Y6</accession>
<organism evidence="2 3">
    <name type="scientific">Paraburkholderia acidicola</name>
    <dbReference type="NCBI Taxonomy" id="1912599"/>
    <lineage>
        <taxon>Bacteria</taxon>
        <taxon>Pseudomonadati</taxon>
        <taxon>Pseudomonadota</taxon>
        <taxon>Betaproteobacteria</taxon>
        <taxon>Burkholderiales</taxon>
        <taxon>Burkholderiaceae</taxon>
        <taxon>Paraburkholderia</taxon>
    </lineage>
</organism>
<keyword evidence="1" id="KW-0732">Signal</keyword>
<evidence type="ECO:0000313" key="2">
    <source>
        <dbReference type="EMBL" id="PCE27069.1"/>
    </source>
</evidence>
<dbReference type="RefSeq" id="WP_096719505.1">
    <property type="nucleotide sequence ID" value="NZ_MTZV01000003.1"/>
</dbReference>
<feature type="signal peptide" evidence="1">
    <location>
        <begin position="1"/>
        <end position="22"/>
    </location>
</feature>
<dbReference type="EMBL" id="MTZV01000003">
    <property type="protein sequence ID" value="PCE27069.1"/>
    <property type="molecule type" value="Genomic_DNA"/>
</dbReference>
<dbReference type="AlphaFoldDB" id="A0A2A4F3Y6"/>
<feature type="chain" id="PRO_5013082208" description="DUF1120 domain-containing protein" evidence="1">
    <location>
        <begin position="23"/>
        <end position="211"/>
    </location>
</feature>
<dbReference type="Proteomes" id="UP000218022">
    <property type="component" value="Unassembled WGS sequence"/>
</dbReference>
<protein>
    <recommendedName>
        <fullName evidence="4">DUF1120 domain-containing protein</fullName>
    </recommendedName>
</protein>
<evidence type="ECO:0000256" key="1">
    <source>
        <dbReference type="SAM" id="SignalP"/>
    </source>
</evidence>
<name>A0A2A4F3Y6_9BURK</name>
<gene>
    <name evidence="2" type="ORF">BWP39_09795</name>
</gene>
<sequence>MNPYLKLLHALLGITLSTASLAAPSVPQPANCRIHLGGAATVDYGRIKRNLLRAAEAAALPPQQRSVTVTCDQPAAVALQQSSGDGSASPAASIRLGLAPDTSHGIGLVSGKPLGAFALRWRRDTATLDGAPAHLIVSADGGTTWRQMDVDTVVGATDLIAWERGEQHLPASGHTLTVGVLIETAIAPTSTLYLGREALLDGSISLSAIFQ</sequence>
<reference evidence="2 3" key="1">
    <citation type="submission" date="2017-01" db="EMBL/GenBank/DDBJ databases">
        <title>Whole-Genome Shotgun Sequencing of Two beta-Proteobacterial Species in Search of the Bulgecin Biosynthetic Cluster.</title>
        <authorList>
            <person name="Horsman M.E."/>
            <person name="Marous D.R."/>
            <person name="Li R."/>
            <person name="Oliver R.A."/>
            <person name="Byun B."/>
            <person name="Emrich S.J."/>
            <person name="Boggess B."/>
            <person name="Townsend C.A."/>
            <person name="Mobashery S."/>
        </authorList>
    </citation>
    <scope>NUCLEOTIDE SEQUENCE [LARGE SCALE GENOMIC DNA]</scope>
    <source>
        <strain evidence="2 3">ATCC 31363</strain>
    </source>
</reference>
<proteinExistence type="predicted"/>